<dbReference type="Pfam" id="PF11887">
    <property type="entry name" value="Mce4_CUP1"/>
    <property type="match status" value="1"/>
</dbReference>
<keyword evidence="2" id="KW-0812">Transmembrane</keyword>
<dbReference type="InterPro" id="IPR052336">
    <property type="entry name" value="MlaD_Phospholipid_Transporter"/>
</dbReference>
<dbReference type="PANTHER" id="PTHR33371">
    <property type="entry name" value="INTERMEMBRANE PHOSPHOLIPID TRANSPORT SYSTEM BINDING PROTEIN MLAD-RELATED"/>
    <property type="match status" value="1"/>
</dbReference>
<evidence type="ECO:0000259" key="4">
    <source>
        <dbReference type="Pfam" id="PF11887"/>
    </source>
</evidence>
<dbReference type="Pfam" id="PF02470">
    <property type="entry name" value="MlaD"/>
    <property type="match status" value="1"/>
</dbReference>
<proteinExistence type="predicted"/>
<dbReference type="NCBIfam" id="TIGR00996">
    <property type="entry name" value="Mtu_fam_mce"/>
    <property type="match status" value="1"/>
</dbReference>
<feature type="region of interest" description="Disordered" evidence="1">
    <location>
        <begin position="1"/>
        <end position="20"/>
    </location>
</feature>
<gene>
    <name evidence="5" type="ORF">JK358_24185</name>
</gene>
<organism evidence="5 6">
    <name type="scientific">Nocardia acididurans</name>
    <dbReference type="NCBI Taxonomy" id="2802282"/>
    <lineage>
        <taxon>Bacteria</taxon>
        <taxon>Bacillati</taxon>
        <taxon>Actinomycetota</taxon>
        <taxon>Actinomycetes</taxon>
        <taxon>Mycobacteriales</taxon>
        <taxon>Nocardiaceae</taxon>
        <taxon>Nocardia</taxon>
    </lineage>
</organism>
<keyword evidence="2" id="KW-1133">Transmembrane helix</keyword>
<reference evidence="5 6" key="1">
    <citation type="submission" date="2021-01" db="EMBL/GenBank/DDBJ databases">
        <title>WGS of actinomycetes isolated from Thailand.</title>
        <authorList>
            <person name="Thawai C."/>
        </authorList>
    </citation>
    <scope>NUCLEOTIDE SEQUENCE [LARGE SCALE GENOMIC DNA]</scope>
    <source>
        <strain evidence="5 6">LPG 2</strain>
    </source>
</reference>
<dbReference type="InterPro" id="IPR005693">
    <property type="entry name" value="Mce"/>
</dbReference>
<feature type="domain" description="Mammalian cell entry C-terminal" evidence="4">
    <location>
        <begin position="144"/>
        <end position="361"/>
    </location>
</feature>
<protein>
    <submittedName>
        <fullName evidence="5">MCE family protein</fullName>
    </submittedName>
</protein>
<feature type="domain" description="Mce/MlaD" evidence="3">
    <location>
        <begin position="61"/>
        <end position="138"/>
    </location>
</feature>
<evidence type="ECO:0000313" key="6">
    <source>
        <dbReference type="Proteomes" id="UP000602198"/>
    </source>
</evidence>
<dbReference type="EMBL" id="JAERRJ010000009">
    <property type="protein sequence ID" value="MBL1077509.1"/>
    <property type="molecule type" value="Genomic_DNA"/>
</dbReference>
<feature type="transmembrane region" description="Helical" evidence="2">
    <location>
        <begin position="30"/>
        <end position="55"/>
    </location>
</feature>
<dbReference type="InterPro" id="IPR003399">
    <property type="entry name" value="Mce/MlaD"/>
</dbReference>
<accession>A0ABS1MB99</accession>
<sequence>MVQERERVQSPIGSPFIEKQRPKRASEQGWFIKLAGLGLVLGLVAVVAICLVMFAGGFENTVKVTVAAPRSGLVLDPDAKVKIRGVEIGKVSGITTTSSGAQIELALDPDKLKMVPANALVDIKSTTVFGAKYINFISPDNPSSDSLRPGAVVQADDVTVEFNTLFQHLNDVLLKVEPEKLNATLTALGTALDGRGEKLGQLLADSDAYLRDINPSLPDLRRDLQISVGVTNLYADTIPDLLRTTDNMTVTGGTIVDESANFDRVLLELIGLSNQTGAVLNENADPLISSLNLLRPTTDLLNEYSPALYCLVVGSADALPVGNRIFGGDGPYVTLNAGFMPGGTPYEYPKDLPKVNATGGPHCENILDRQPGSHSNYLVTDTTEGYVWTPPTGTSLNGPKVFQYLFAGMPGVPNP</sequence>
<dbReference type="InterPro" id="IPR024516">
    <property type="entry name" value="Mce_C"/>
</dbReference>
<evidence type="ECO:0000259" key="3">
    <source>
        <dbReference type="Pfam" id="PF02470"/>
    </source>
</evidence>
<dbReference type="Proteomes" id="UP000602198">
    <property type="component" value="Unassembled WGS sequence"/>
</dbReference>
<evidence type="ECO:0000313" key="5">
    <source>
        <dbReference type="EMBL" id="MBL1077509.1"/>
    </source>
</evidence>
<dbReference type="PANTHER" id="PTHR33371:SF19">
    <property type="entry name" value="MCE-FAMILY PROTEIN MCE4A"/>
    <property type="match status" value="1"/>
</dbReference>
<comment type="caution">
    <text evidence="5">The sequence shown here is derived from an EMBL/GenBank/DDBJ whole genome shotgun (WGS) entry which is preliminary data.</text>
</comment>
<keyword evidence="6" id="KW-1185">Reference proteome</keyword>
<evidence type="ECO:0000256" key="2">
    <source>
        <dbReference type="SAM" id="Phobius"/>
    </source>
</evidence>
<keyword evidence="2" id="KW-0472">Membrane</keyword>
<evidence type="ECO:0000256" key="1">
    <source>
        <dbReference type="SAM" id="MobiDB-lite"/>
    </source>
</evidence>
<name>A0ABS1MB99_9NOCA</name>